<dbReference type="Gene3D" id="2.60.40.420">
    <property type="entry name" value="Cupredoxins - blue copper proteins"/>
    <property type="match status" value="1"/>
</dbReference>
<dbReference type="InterPro" id="IPR036257">
    <property type="entry name" value="Cyt_c_oxidase_su2_TM_sf"/>
</dbReference>
<keyword evidence="10 14" id="KW-0560">Oxidoreductase</keyword>
<keyword evidence="5 14" id="KW-0679">Respiratory chain</keyword>
<dbReference type="AlphaFoldDB" id="A0A073IU44"/>
<keyword evidence="13" id="KW-0449">Lipoprotein</keyword>
<dbReference type="InterPro" id="IPR034227">
    <property type="entry name" value="CuRO_UO_II"/>
</dbReference>
<dbReference type="Proteomes" id="UP000027746">
    <property type="component" value="Unassembled WGS sequence"/>
</dbReference>
<dbReference type="InterPro" id="IPR002429">
    <property type="entry name" value="CcO_II-like_C"/>
</dbReference>
<keyword evidence="3 14" id="KW-0813">Transport</keyword>
<evidence type="ECO:0000256" key="5">
    <source>
        <dbReference type="ARBA" id="ARBA00022660"/>
    </source>
</evidence>
<dbReference type="GO" id="GO:0005507">
    <property type="term" value="F:copper ion binding"/>
    <property type="evidence" value="ECO:0007669"/>
    <property type="project" value="InterPro"/>
</dbReference>
<gene>
    <name evidence="18" type="ORF">SUH3_12475</name>
</gene>
<keyword evidence="11 14" id="KW-0472">Membrane</keyword>
<name>A0A073IU44_9RHOB</name>
<dbReference type="GO" id="GO:0009486">
    <property type="term" value="F:cytochrome bo3 ubiquinol oxidase activity"/>
    <property type="evidence" value="ECO:0007669"/>
    <property type="project" value="InterPro"/>
</dbReference>
<dbReference type="InterPro" id="IPR010514">
    <property type="entry name" value="COX_ARM"/>
</dbReference>
<reference evidence="18 19" key="1">
    <citation type="submission" date="2014-01" db="EMBL/GenBank/DDBJ databases">
        <title>Sulfitobacter sp. H3 (MCCC 1A00686) Genome Sequencing.</title>
        <authorList>
            <person name="Lai Q."/>
            <person name="Hong Z."/>
        </authorList>
    </citation>
    <scope>NUCLEOTIDE SEQUENCE [LARGE SCALE GENOMIC DNA]</scope>
    <source>
        <strain evidence="18 19">H3</strain>
    </source>
</reference>
<evidence type="ECO:0000256" key="8">
    <source>
        <dbReference type="ARBA" id="ARBA00022982"/>
    </source>
</evidence>
<evidence type="ECO:0000313" key="19">
    <source>
        <dbReference type="Proteomes" id="UP000027746"/>
    </source>
</evidence>
<evidence type="ECO:0000256" key="14">
    <source>
        <dbReference type="PIRNR" id="PIRNR000292"/>
    </source>
</evidence>
<dbReference type="Pfam" id="PF06481">
    <property type="entry name" value="COX_ARM"/>
    <property type="match status" value="1"/>
</dbReference>
<keyword evidence="7" id="KW-0732">Signal</keyword>
<accession>A0A073IU44</accession>
<evidence type="ECO:0000256" key="1">
    <source>
        <dbReference type="ARBA" id="ARBA00004651"/>
    </source>
</evidence>
<dbReference type="InterPro" id="IPR006333">
    <property type="entry name" value="Cyt_o_ubiquinol_oxidase_su2"/>
</dbReference>
<evidence type="ECO:0000256" key="7">
    <source>
        <dbReference type="ARBA" id="ARBA00022729"/>
    </source>
</evidence>
<keyword evidence="8 14" id="KW-0249">Electron transport</keyword>
<evidence type="ECO:0000256" key="12">
    <source>
        <dbReference type="ARBA" id="ARBA00023139"/>
    </source>
</evidence>
<evidence type="ECO:0000256" key="2">
    <source>
        <dbReference type="ARBA" id="ARBA00007866"/>
    </source>
</evidence>
<dbReference type="Gene3D" id="1.10.287.90">
    <property type="match status" value="1"/>
</dbReference>
<evidence type="ECO:0000259" key="17">
    <source>
        <dbReference type="PROSITE" id="PS50999"/>
    </source>
</evidence>
<dbReference type="CDD" id="cd04212">
    <property type="entry name" value="CuRO_UO_II"/>
    <property type="match status" value="1"/>
</dbReference>
<protein>
    <recommendedName>
        <fullName evidence="14">Ubiquinol oxidase subunit 2</fullName>
    </recommendedName>
</protein>
<keyword evidence="19" id="KW-1185">Reference proteome</keyword>
<comment type="subcellular location">
    <subcellularLocation>
        <location evidence="1">Cell membrane</location>
        <topology evidence="1">Multi-pass membrane protein</topology>
    </subcellularLocation>
</comment>
<dbReference type="PANTHER" id="PTHR22888:SF18">
    <property type="entry name" value="CYTOCHROME BO(3) UBIQUINOL OXIDASE SUBUNIT 2"/>
    <property type="match status" value="1"/>
</dbReference>
<evidence type="ECO:0000259" key="16">
    <source>
        <dbReference type="PROSITE" id="PS50857"/>
    </source>
</evidence>
<dbReference type="PROSITE" id="PS50857">
    <property type="entry name" value="COX2_CUA"/>
    <property type="match status" value="1"/>
</dbReference>
<feature type="domain" description="Cytochrome oxidase subunit II transmembrane region profile" evidence="17">
    <location>
        <begin position="13"/>
        <end position="110"/>
    </location>
</feature>
<dbReference type="GO" id="GO:0004129">
    <property type="term" value="F:cytochrome-c oxidase activity"/>
    <property type="evidence" value="ECO:0007669"/>
    <property type="project" value="UniProtKB-UniRule"/>
</dbReference>
<keyword evidence="6 15" id="KW-0812">Transmembrane</keyword>
<dbReference type="InterPro" id="IPR011759">
    <property type="entry name" value="Cyt_c_oxidase_su2_TM_dom"/>
</dbReference>
<comment type="similarity">
    <text evidence="2 14">Belongs to the cytochrome c oxidase subunit 2 family.</text>
</comment>
<evidence type="ECO:0000256" key="13">
    <source>
        <dbReference type="ARBA" id="ARBA00023288"/>
    </source>
</evidence>
<evidence type="ECO:0000313" key="18">
    <source>
        <dbReference type="EMBL" id="KEJ93858.1"/>
    </source>
</evidence>
<sequence>MGRFGLLALGALALSGCNLVVMNPAGDVASQQADLIIYATVLMLIVIVPVLALTVFFAIRYRADNEEAAYDPEWDHSVSLEIVVWSVPLAIIICLAGLTWVATHRLDPYRDLPRITATKAVDENVTPLQVQVVALDWKWLFIYPEYNIATVNEMAVIVDRPVEFKLTSTTVMNAFYIPDMVGMIYAMAGMETELNGVLNSPGTYAGFASHYNGAGFSRMRFDVKALDEAGFDEWTAQVAGAEQPLDRESFVQLEQPSIDNDVHYYGSVQDGLWQRILNMCVGDDKLCMNDMMMVDALGGGGIDGLYNRELYRGLCSADNPEGMFAILRPDLSDRATDITAAMDLLPPETPQMSVPREN</sequence>
<feature type="transmembrane region" description="Helical" evidence="15">
    <location>
        <begin position="80"/>
        <end position="102"/>
    </location>
</feature>
<organism evidence="18 19">
    <name type="scientific">Pseudosulfitobacter pseudonitzschiae</name>
    <dbReference type="NCBI Taxonomy" id="1402135"/>
    <lineage>
        <taxon>Bacteria</taxon>
        <taxon>Pseudomonadati</taxon>
        <taxon>Pseudomonadota</taxon>
        <taxon>Alphaproteobacteria</taxon>
        <taxon>Rhodobacterales</taxon>
        <taxon>Roseobacteraceae</taxon>
        <taxon>Pseudosulfitobacter</taxon>
    </lineage>
</organism>
<keyword evidence="4 14" id="KW-1003">Cell membrane</keyword>
<dbReference type="InterPro" id="IPR008972">
    <property type="entry name" value="Cupredoxin"/>
</dbReference>
<comment type="caution">
    <text evidence="18">The sequence shown here is derived from an EMBL/GenBank/DDBJ whole genome shotgun (WGS) entry which is preliminary data.</text>
</comment>
<proteinExistence type="inferred from homology"/>
<dbReference type="GO" id="GO:0042773">
    <property type="term" value="P:ATP synthesis coupled electron transport"/>
    <property type="evidence" value="ECO:0007669"/>
    <property type="project" value="TreeGrafter"/>
</dbReference>
<dbReference type="EMBL" id="JAMD01000024">
    <property type="protein sequence ID" value="KEJ93858.1"/>
    <property type="molecule type" value="Genomic_DNA"/>
</dbReference>
<evidence type="ECO:0000256" key="3">
    <source>
        <dbReference type="ARBA" id="ARBA00022448"/>
    </source>
</evidence>
<evidence type="ECO:0000256" key="4">
    <source>
        <dbReference type="ARBA" id="ARBA00022475"/>
    </source>
</evidence>
<evidence type="ECO:0000256" key="11">
    <source>
        <dbReference type="ARBA" id="ARBA00023136"/>
    </source>
</evidence>
<feature type="transmembrane region" description="Helical" evidence="15">
    <location>
        <begin position="35"/>
        <end position="59"/>
    </location>
</feature>
<dbReference type="InterPro" id="IPR045187">
    <property type="entry name" value="CcO_II"/>
</dbReference>
<evidence type="ECO:0000256" key="9">
    <source>
        <dbReference type="ARBA" id="ARBA00022989"/>
    </source>
</evidence>
<dbReference type="GO" id="GO:0016682">
    <property type="term" value="F:oxidoreductase activity, acting on diphenols and related substances as donors, oxygen as acceptor"/>
    <property type="evidence" value="ECO:0007669"/>
    <property type="project" value="InterPro"/>
</dbReference>
<dbReference type="PROSITE" id="PS51257">
    <property type="entry name" value="PROKAR_LIPOPROTEIN"/>
    <property type="match status" value="1"/>
</dbReference>
<keyword evidence="12" id="KW-0564">Palmitate</keyword>
<feature type="domain" description="Cytochrome oxidase subunit II copper A binding" evidence="16">
    <location>
        <begin position="125"/>
        <end position="237"/>
    </location>
</feature>
<dbReference type="PIRSF" id="PIRSF000292">
    <property type="entry name" value="Ubi_od_II"/>
    <property type="match status" value="1"/>
</dbReference>
<dbReference type="PROSITE" id="PS50999">
    <property type="entry name" value="COX2_TM"/>
    <property type="match status" value="1"/>
</dbReference>
<keyword evidence="9 15" id="KW-1133">Transmembrane helix</keyword>
<dbReference type="PANTHER" id="PTHR22888">
    <property type="entry name" value="CYTOCHROME C OXIDASE, SUBUNIT II"/>
    <property type="match status" value="1"/>
</dbReference>
<dbReference type="NCBIfam" id="TIGR01433">
    <property type="entry name" value="CyoA"/>
    <property type="match status" value="1"/>
</dbReference>
<dbReference type="GO" id="GO:0005886">
    <property type="term" value="C:plasma membrane"/>
    <property type="evidence" value="ECO:0007669"/>
    <property type="project" value="UniProtKB-SubCell"/>
</dbReference>
<dbReference type="SUPFAM" id="SSF81464">
    <property type="entry name" value="Cytochrome c oxidase subunit II-like, transmembrane region"/>
    <property type="match status" value="1"/>
</dbReference>
<evidence type="ECO:0000256" key="6">
    <source>
        <dbReference type="ARBA" id="ARBA00022692"/>
    </source>
</evidence>
<evidence type="ECO:0000256" key="15">
    <source>
        <dbReference type="SAM" id="Phobius"/>
    </source>
</evidence>
<evidence type="ECO:0000256" key="10">
    <source>
        <dbReference type="ARBA" id="ARBA00023002"/>
    </source>
</evidence>
<dbReference type="SUPFAM" id="SSF49503">
    <property type="entry name" value="Cupredoxins"/>
    <property type="match status" value="1"/>
</dbReference>